<comment type="caution">
    <text evidence="2">The sequence shown here is derived from an EMBL/GenBank/DDBJ whole genome shotgun (WGS) entry which is preliminary data.</text>
</comment>
<dbReference type="PANTHER" id="PTHR13343">
    <property type="entry name" value="CREG1 PROTEIN"/>
    <property type="match status" value="1"/>
</dbReference>
<gene>
    <name evidence="2" type="ORF">Pta02_56510</name>
</gene>
<dbReference type="Pfam" id="PF10615">
    <property type="entry name" value="DUF2470"/>
    <property type="match status" value="1"/>
</dbReference>
<dbReference type="EMBL" id="BOOK01000040">
    <property type="protein sequence ID" value="GII03643.1"/>
    <property type="molecule type" value="Genomic_DNA"/>
</dbReference>
<sequence length="247" mass="26122">MQRPVTAPPVPERVRTLAATAAPTHLSLAGTTRPAMPVRGGVDGSGRPVLLVKPGEPLHGAAGLEPVVTVDLTASRSLGGVELSRGLLKVQGWLQAVPAGELRGTAVDIAERCPDEALFEAVEDPAGPDGPRLLRVDVGQVIYLTGPESGVLDAEEYLDAAPDPLTADAERIVHHVNEAHRDRLERALCSLLPSGVTDPWLWELDRFGVTVRSGGLDRPTLIRLPWPAPVADAGSLEAALHCLLCHH</sequence>
<dbReference type="RefSeq" id="WP_203877919.1">
    <property type="nucleotide sequence ID" value="NZ_BOOK01000040.1"/>
</dbReference>
<evidence type="ECO:0000313" key="2">
    <source>
        <dbReference type="EMBL" id="GII03643.1"/>
    </source>
</evidence>
<feature type="domain" description="DUF2470" evidence="1">
    <location>
        <begin position="170"/>
        <end position="241"/>
    </location>
</feature>
<evidence type="ECO:0000259" key="1">
    <source>
        <dbReference type="Pfam" id="PF10615"/>
    </source>
</evidence>
<dbReference type="PANTHER" id="PTHR13343:SF17">
    <property type="entry name" value="CELLULAR REPRESSOR OF E1A-STIMULATED GENES, ISOFORM A"/>
    <property type="match status" value="1"/>
</dbReference>
<dbReference type="AlphaFoldDB" id="A0A8J3T0R4"/>
<dbReference type="Proteomes" id="UP000634476">
    <property type="component" value="Unassembled WGS sequence"/>
</dbReference>
<evidence type="ECO:0000313" key="3">
    <source>
        <dbReference type="Proteomes" id="UP000634476"/>
    </source>
</evidence>
<dbReference type="InterPro" id="IPR019595">
    <property type="entry name" value="DUF2470"/>
</dbReference>
<dbReference type="Gene3D" id="3.20.180.10">
    <property type="entry name" value="PNP-oxidase-like"/>
    <property type="match status" value="1"/>
</dbReference>
<accession>A0A8J3T0R4</accession>
<protein>
    <recommendedName>
        <fullName evidence="1">DUF2470 domain-containing protein</fullName>
    </recommendedName>
</protein>
<keyword evidence="3" id="KW-1185">Reference proteome</keyword>
<organism evidence="2 3">
    <name type="scientific">Planobispora takensis</name>
    <dbReference type="NCBI Taxonomy" id="1367882"/>
    <lineage>
        <taxon>Bacteria</taxon>
        <taxon>Bacillati</taxon>
        <taxon>Actinomycetota</taxon>
        <taxon>Actinomycetes</taxon>
        <taxon>Streptosporangiales</taxon>
        <taxon>Streptosporangiaceae</taxon>
        <taxon>Planobispora</taxon>
    </lineage>
</organism>
<proteinExistence type="predicted"/>
<dbReference type="SUPFAM" id="SSF50475">
    <property type="entry name" value="FMN-binding split barrel"/>
    <property type="match status" value="1"/>
</dbReference>
<reference evidence="2" key="1">
    <citation type="submission" date="2021-01" db="EMBL/GenBank/DDBJ databases">
        <title>Whole genome shotgun sequence of Planobispora takensis NBRC 109077.</title>
        <authorList>
            <person name="Komaki H."/>
            <person name="Tamura T."/>
        </authorList>
    </citation>
    <scope>NUCLEOTIDE SEQUENCE</scope>
    <source>
        <strain evidence="2">NBRC 109077</strain>
    </source>
</reference>
<name>A0A8J3T0R4_9ACTN</name>
<dbReference type="InterPro" id="IPR037119">
    <property type="entry name" value="Haem_oxidase_HugZ-like_sf"/>
</dbReference>